<keyword evidence="1" id="KW-0175">Coiled coil</keyword>
<dbReference type="RefSeq" id="WP_378609284.1">
    <property type="nucleotide sequence ID" value="NZ_JBHSQN010000015.1"/>
</dbReference>
<name>A0ABW1JX38_9NOCA</name>
<evidence type="ECO:0000256" key="1">
    <source>
        <dbReference type="SAM" id="Coils"/>
    </source>
</evidence>
<evidence type="ECO:0000313" key="4">
    <source>
        <dbReference type="EMBL" id="MFC6014087.1"/>
    </source>
</evidence>
<dbReference type="EMBL" id="JBHSQN010000015">
    <property type="protein sequence ID" value="MFC6014087.1"/>
    <property type="molecule type" value="Genomic_DNA"/>
</dbReference>
<comment type="caution">
    <text evidence="4">The sequence shown here is derived from an EMBL/GenBank/DDBJ whole genome shotgun (WGS) entry which is preliminary data.</text>
</comment>
<keyword evidence="5" id="KW-1185">Reference proteome</keyword>
<protein>
    <submittedName>
        <fullName evidence="4">DUF4062 domain-containing protein</fullName>
    </submittedName>
</protein>
<reference evidence="5" key="1">
    <citation type="journal article" date="2019" name="Int. J. Syst. Evol. Microbiol.">
        <title>The Global Catalogue of Microorganisms (GCM) 10K type strain sequencing project: providing services to taxonomists for standard genome sequencing and annotation.</title>
        <authorList>
            <consortium name="The Broad Institute Genomics Platform"/>
            <consortium name="The Broad Institute Genome Sequencing Center for Infectious Disease"/>
            <person name="Wu L."/>
            <person name="Ma J."/>
        </authorList>
    </citation>
    <scope>NUCLEOTIDE SEQUENCE [LARGE SCALE GENOMIC DNA]</scope>
    <source>
        <strain evidence="5">CCUG 36956</strain>
    </source>
</reference>
<dbReference type="Proteomes" id="UP001596223">
    <property type="component" value="Unassembled WGS sequence"/>
</dbReference>
<evidence type="ECO:0000313" key="5">
    <source>
        <dbReference type="Proteomes" id="UP001596223"/>
    </source>
</evidence>
<evidence type="ECO:0000259" key="3">
    <source>
        <dbReference type="Pfam" id="PF13271"/>
    </source>
</evidence>
<organism evidence="4 5">
    <name type="scientific">Nocardia lasii</name>
    <dbReference type="NCBI Taxonomy" id="1616107"/>
    <lineage>
        <taxon>Bacteria</taxon>
        <taxon>Bacillati</taxon>
        <taxon>Actinomycetota</taxon>
        <taxon>Actinomycetes</taxon>
        <taxon>Mycobacteriales</taxon>
        <taxon>Nocardiaceae</taxon>
        <taxon>Nocardia</taxon>
    </lineage>
</organism>
<dbReference type="Pfam" id="PF13271">
    <property type="entry name" value="DUF4062"/>
    <property type="match status" value="1"/>
</dbReference>
<accession>A0ABW1JX38</accession>
<feature type="compositionally biased region" description="Acidic residues" evidence="2">
    <location>
        <begin position="341"/>
        <end position="352"/>
    </location>
</feature>
<dbReference type="InterPro" id="IPR025139">
    <property type="entry name" value="DUF4062"/>
</dbReference>
<feature type="compositionally biased region" description="Polar residues" evidence="2">
    <location>
        <begin position="356"/>
        <end position="379"/>
    </location>
</feature>
<feature type="coiled-coil region" evidence="1">
    <location>
        <begin position="170"/>
        <end position="200"/>
    </location>
</feature>
<proteinExistence type="predicted"/>
<evidence type="ECO:0000256" key="2">
    <source>
        <dbReference type="SAM" id="MobiDB-lite"/>
    </source>
</evidence>
<feature type="domain" description="DUF4062" evidence="3">
    <location>
        <begin position="6"/>
        <end position="88"/>
    </location>
</feature>
<gene>
    <name evidence="4" type="ORF">ACFP3H_23780</name>
</gene>
<sequence length="379" mass="42262">MEKRYQVFVSSTYRDLADERAQVIQAILKMDHLPAGMEMFPSADESQWELIEQVIDQSDYYIVVVAGRYGSIIDADGISYTEKEYDYAVQAGIPVLGFVHKDPGSIPARDTDTDATAQALLNKFREKVQSRPVNFFNSPAELGGMVVTSLIQAIKRKPGVGWVRGNLAMTLEQEREMISLREQIAALKEAESKAKNALVEDTSKLAGGDEEVTLWLGVRDARINKEASTRVRTTWDAIYRDISPAMADEETEGKVRTRVASHLVSTATEDDIEKLKSAKNGQPFMYTDDWELVKTQFRALGLIDNGIKKRPVNDTNKYLRLTPQGDRHMTTLIAVPKGEDPNADVGDDDDAEMPSHATSPTDDQTAEPHSTEPQQPEQQ</sequence>
<feature type="region of interest" description="Disordered" evidence="2">
    <location>
        <begin position="334"/>
        <end position="379"/>
    </location>
</feature>